<keyword evidence="4" id="KW-1185">Reference proteome</keyword>
<proteinExistence type="inferred from homology"/>
<feature type="signal peptide" evidence="2">
    <location>
        <begin position="1"/>
        <end position="24"/>
    </location>
</feature>
<accession>A0ABV7IMG0</accession>
<comment type="similarity">
    <text evidence="1 2">Belongs to the OprB family.</text>
</comment>
<dbReference type="Gene3D" id="2.40.160.180">
    <property type="entry name" value="Carbohydrate-selective porin OprB"/>
    <property type="match status" value="1"/>
</dbReference>
<dbReference type="Pfam" id="PF04966">
    <property type="entry name" value="OprB"/>
    <property type="match status" value="1"/>
</dbReference>
<dbReference type="InterPro" id="IPR052932">
    <property type="entry name" value="OprB_Porin"/>
</dbReference>
<sequence>MTRPFRPLPALPLALACAALPALARAEETPRPLDLAASYVADTVAVADGPARGTRFVDLLRVDAAADLDQAIGWHGARAVLTVEAGTGAQPNALAGTVEGIDNAETSLNRPRLFQAYLEQGLGALGAVKLGFVDLNCDFYATEASGLLIAPPFGIGSELAASGPNGPAIFPSTAPTVSLRLTPAPDVYLLAAALNAEARVIGDPGGPAPLLREGALLIGEAGWTAGGGKLALGGWAYTRRQDDQRDTDAAGAPLRRRAWGAYALAERPLGPRLTAFVRGGISDGDTTAFSGSFQAGLLLTQALPGRPASRLSAGFHAGFIAPKYRANLADAGDSQRPVEAGWEVTGEDQLAPWLTIQPDLQFIRDTTRLPGSRDALVMTLRLTLTPPAQD</sequence>
<dbReference type="Proteomes" id="UP001595604">
    <property type="component" value="Unassembled WGS sequence"/>
</dbReference>
<dbReference type="PANTHER" id="PTHR37944">
    <property type="entry name" value="PORIN B"/>
    <property type="match status" value="1"/>
</dbReference>
<evidence type="ECO:0000256" key="1">
    <source>
        <dbReference type="ARBA" id="ARBA00008769"/>
    </source>
</evidence>
<dbReference type="InterPro" id="IPR007049">
    <property type="entry name" value="Carb-sel_porin_OprB"/>
</dbReference>
<dbReference type="PANTHER" id="PTHR37944:SF1">
    <property type="entry name" value="PORIN B"/>
    <property type="match status" value="1"/>
</dbReference>
<evidence type="ECO:0000256" key="2">
    <source>
        <dbReference type="RuleBase" id="RU363072"/>
    </source>
</evidence>
<organism evidence="3 4">
    <name type="scientific">Novosphingobium bradum</name>
    <dbReference type="NCBI Taxonomy" id="1737444"/>
    <lineage>
        <taxon>Bacteria</taxon>
        <taxon>Pseudomonadati</taxon>
        <taxon>Pseudomonadota</taxon>
        <taxon>Alphaproteobacteria</taxon>
        <taxon>Sphingomonadales</taxon>
        <taxon>Sphingomonadaceae</taxon>
        <taxon>Novosphingobium</taxon>
    </lineage>
</organism>
<reference evidence="4" key="1">
    <citation type="journal article" date="2019" name="Int. J. Syst. Evol. Microbiol.">
        <title>The Global Catalogue of Microorganisms (GCM) 10K type strain sequencing project: providing services to taxonomists for standard genome sequencing and annotation.</title>
        <authorList>
            <consortium name="The Broad Institute Genomics Platform"/>
            <consortium name="The Broad Institute Genome Sequencing Center for Infectious Disease"/>
            <person name="Wu L."/>
            <person name="Ma J."/>
        </authorList>
    </citation>
    <scope>NUCLEOTIDE SEQUENCE [LARGE SCALE GENOMIC DNA]</scope>
    <source>
        <strain evidence="4">KCTC 42984</strain>
    </source>
</reference>
<name>A0ABV7IMG0_9SPHN</name>
<feature type="chain" id="PRO_5044987813" evidence="2">
    <location>
        <begin position="25"/>
        <end position="390"/>
    </location>
</feature>
<evidence type="ECO:0000313" key="4">
    <source>
        <dbReference type="Proteomes" id="UP001595604"/>
    </source>
</evidence>
<keyword evidence="2" id="KW-0732">Signal</keyword>
<dbReference type="EMBL" id="JBHRTQ010000007">
    <property type="protein sequence ID" value="MFC3173880.1"/>
    <property type="molecule type" value="Genomic_DNA"/>
</dbReference>
<protein>
    <submittedName>
        <fullName evidence="3">Carbohydrate porin</fullName>
    </submittedName>
</protein>
<gene>
    <name evidence="3" type="ORF">ACFOD9_06415</name>
</gene>
<dbReference type="InterPro" id="IPR038673">
    <property type="entry name" value="OprB_sf"/>
</dbReference>
<evidence type="ECO:0000313" key="3">
    <source>
        <dbReference type="EMBL" id="MFC3173880.1"/>
    </source>
</evidence>
<dbReference type="RefSeq" id="WP_379509262.1">
    <property type="nucleotide sequence ID" value="NZ_JBHRTQ010000007.1"/>
</dbReference>
<comment type="caution">
    <text evidence="3">The sequence shown here is derived from an EMBL/GenBank/DDBJ whole genome shotgun (WGS) entry which is preliminary data.</text>
</comment>
<dbReference type="PROSITE" id="PS51257">
    <property type="entry name" value="PROKAR_LIPOPROTEIN"/>
    <property type="match status" value="1"/>
</dbReference>